<proteinExistence type="predicted"/>
<dbReference type="CDD" id="cd06587">
    <property type="entry name" value="VOC"/>
    <property type="match status" value="1"/>
</dbReference>
<feature type="domain" description="VOC" evidence="1">
    <location>
        <begin position="7"/>
        <end position="123"/>
    </location>
</feature>
<dbReference type="InterPro" id="IPR037523">
    <property type="entry name" value="VOC_core"/>
</dbReference>
<dbReference type="EMBL" id="CP051680">
    <property type="protein sequence ID" value="QJD82937.1"/>
    <property type="molecule type" value="Genomic_DNA"/>
</dbReference>
<name>A0A7Z2VH12_9BACL</name>
<dbReference type="KEGG" id="cheb:HH215_06945"/>
<dbReference type="AlphaFoldDB" id="A0A7Z2VH12"/>
<protein>
    <submittedName>
        <fullName evidence="2">VOC family protein</fullName>
    </submittedName>
</protein>
<evidence type="ECO:0000259" key="1">
    <source>
        <dbReference type="PROSITE" id="PS51819"/>
    </source>
</evidence>
<dbReference type="Pfam" id="PF00903">
    <property type="entry name" value="Glyoxalase"/>
    <property type="match status" value="1"/>
</dbReference>
<accession>A0A7Z2VH12</accession>
<dbReference type="RefSeq" id="WP_169279233.1">
    <property type="nucleotide sequence ID" value="NZ_CP051680.1"/>
</dbReference>
<dbReference type="Gene3D" id="3.10.180.10">
    <property type="entry name" value="2,3-Dihydroxybiphenyl 1,2-Dioxygenase, domain 1"/>
    <property type="match status" value="1"/>
</dbReference>
<reference evidence="2 3" key="1">
    <citation type="submission" date="2020-04" db="EMBL/GenBank/DDBJ databases">
        <title>Genome sequencing of novel species.</title>
        <authorList>
            <person name="Heo J."/>
            <person name="Kim S.-J."/>
            <person name="Kim J.-S."/>
            <person name="Hong S.-B."/>
            <person name="Kwon S.-W."/>
        </authorList>
    </citation>
    <scope>NUCLEOTIDE SEQUENCE [LARGE SCALE GENOMIC DNA]</scope>
    <source>
        <strain evidence="2 3">MFER-1</strain>
    </source>
</reference>
<organism evidence="2 3">
    <name type="scientific">Cohnella herbarum</name>
    <dbReference type="NCBI Taxonomy" id="2728023"/>
    <lineage>
        <taxon>Bacteria</taxon>
        <taxon>Bacillati</taxon>
        <taxon>Bacillota</taxon>
        <taxon>Bacilli</taxon>
        <taxon>Bacillales</taxon>
        <taxon>Paenibacillaceae</taxon>
        <taxon>Cohnella</taxon>
    </lineage>
</organism>
<evidence type="ECO:0000313" key="3">
    <source>
        <dbReference type="Proteomes" id="UP000502248"/>
    </source>
</evidence>
<gene>
    <name evidence="2" type="ORF">HH215_06945</name>
</gene>
<sequence length="140" mass="16081">MKRIMSKVSGIFIPITDMQRAADWYIRIFDLETIQISDVCTGLAFPGEATIINLWKVQSRQPVHFDAGGYTIPYFNFESFDIEVSYASLKEKGVEVNAIHDDGGVRYFDCFDPDGNALGIVEELPVSENFYRHKQKYRKE</sequence>
<dbReference type="InterPro" id="IPR029068">
    <property type="entry name" value="Glyas_Bleomycin-R_OHBP_Dase"/>
</dbReference>
<keyword evidence="3" id="KW-1185">Reference proteome</keyword>
<dbReference type="Proteomes" id="UP000502248">
    <property type="component" value="Chromosome"/>
</dbReference>
<dbReference type="InterPro" id="IPR004360">
    <property type="entry name" value="Glyas_Fos-R_dOase_dom"/>
</dbReference>
<evidence type="ECO:0000313" key="2">
    <source>
        <dbReference type="EMBL" id="QJD82937.1"/>
    </source>
</evidence>
<dbReference type="PROSITE" id="PS51819">
    <property type="entry name" value="VOC"/>
    <property type="match status" value="1"/>
</dbReference>
<dbReference type="SUPFAM" id="SSF54593">
    <property type="entry name" value="Glyoxalase/Bleomycin resistance protein/Dihydroxybiphenyl dioxygenase"/>
    <property type="match status" value="1"/>
</dbReference>